<dbReference type="Proteomes" id="UP000002710">
    <property type="component" value="Chromosome"/>
</dbReference>
<evidence type="ECO:0000259" key="9">
    <source>
        <dbReference type="Pfam" id="PF26540"/>
    </source>
</evidence>
<gene>
    <name evidence="7" type="primary">ispG</name>
    <name evidence="10" type="ordered locus">Dde_2207</name>
</gene>
<keyword evidence="5 7" id="KW-0411">Iron-sulfur</keyword>
<dbReference type="SUPFAM" id="SSF56014">
    <property type="entry name" value="Nitrite and sulphite reductase 4Fe-4S domain-like"/>
    <property type="match status" value="1"/>
</dbReference>
<comment type="function">
    <text evidence="7">Converts 2C-methyl-D-erythritol 2,4-cyclodiphosphate (ME-2,4cPP) into 1-hydroxy-2-methyl-2-(E)-butenyl 4-diphosphate.</text>
</comment>
<feature type="binding site" evidence="7">
    <location>
        <position position="301"/>
    </location>
    <ligand>
        <name>[4Fe-4S] cluster</name>
        <dbReference type="ChEBI" id="CHEBI:49883"/>
    </ligand>
</feature>
<dbReference type="UniPathway" id="UPA00056">
    <property type="reaction ID" value="UER00096"/>
</dbReference>
<dbReference type="SUPFAM" id="SSF51717">
    <property type="entry name" value="Dihydropteroate synthetase-like"/>
    <property type="match status" value="1"/>
</dbReference>
<feature type="domain" description="IspG C-terminal" evidence="9">
    <location>
        <begin position="262"/>
        <end position="350"/>
    </location>
</feature>
<dbReference type="eggNOG" id="COG0821">
    <property type="taxonomic scope" value="Bacteria"/>
</dbReference>
<organism evidence="10 11">
    <name type="scientific">Oleidesulfovibrio alaskensis (strain ATCC BAA-1058 / DSM 17464 / G20)</name>
    <name type="common">Desulfovibrio alaskensis</name>
    <dbReference type="NCBI Taxonomy" id="207559"/>
    <lineage>
        <taxon>Bacteria</taxon>
        <taxon>Pseudomonadati</taxon>
        <taxon>Thermodesulfobacteriota</taxon>
        <taxon>Desulfovibrionia</taxon>
        <taxon>Desulfovibrionales</taxon>
        <taxon>Desulfovibrionaceae</taxon>
        <taxon>Oleidesulfovibrio</taxon>
    </lineage>
</organism>
<dbReference type="GO" id="GO:0046429">
    <property type="term" value="F:4-hydroxy-3-methylbut-2-en-1-yl diphosphate synthase activity (ferredoxin)"/>
    <property type="evidence" value="ECO:0007669"/>
    <property type="project" value="UniProtKB-UniRule"/>
</dbReference>
<evidence type="ECO:0000313" key="10">
    <source>
        <dbReference type="EMBL" id="ABB39004.1"/>
    </source>
</evidence>
<keyword evidence="2 7" id="KW-0479">Metal-binding</keyword>
<evidence type="ECO:0000313" key="11">
    <source>
        <dbReference type="Proteomes" id="UP000002710"/>
    </source>
</evidence>
<dbReference type="InterPro" id="IPR011005">
    <property type="entry name" value="Dihydropteroate_synth-like_sf"/>
</dbReference>
<dbReference type="HOGENOM" id="CLU_042258_0_0_7"/>
<dbReference type="InterPro" id="IPR058579">
    <property type="entry name" value="IspG_C"/>
</dbReference>
<dbReference type="KEGG" id="dde:Dde_2207"/>
<dbReference type="EC" id="1.17.7.3" evidence="7"/>
<reference evidence="10 11" key="1">
    <citation type="journal article" date="2011" name="J. Bacteriol.">
        <title>Complete genome sequence and updated annotation of Desulfovibrio alaskensis G20.</title>
        <authorList>
            <person name="Hauser L.J."/>
            <person name="Land M.L."/>
            <person name="Brown S.D."/>
            <person name="Larimer F."/>
            <person name="Keller K.L."/>
            <person name="Rapp-Giles B.J."/>
            <person name="Price M.N."/>
            <person name="Lin M."/>
            <person name="Bruce D.C."/>
            <person name="Detter J.C."/>
            <person name="Tapia R."/>
            <person name="Han C.S."/>
            <person name="Goodwin L.A."/>
            <person name="Cheng J.F."/>
            <person name="Pitluck S."/>
            <person name="Copeland A."/>
            <person name="Lucas S."/>
            <person name="Nolan M."/>
            <person name="Lapidus A.L."/>
            <person name="Palumbo A.V."/>
            <person name="Wall J.D."/>
        </authorList>
    </citation>
    <scope>NUCLEOTIDE SEQUENCE [LARGE SCALE GENOMIC DNA]</scope>
    <source>
        <strain evidence="11">ATCC BAA 1058 / DSM 17464 / G20</strain>
    </source>
</reference>
<dbReference type="DNASU" id="3757217"/>
<proteinExistence type="inferred from homology"/>
<dbReference type="Pfam" id="PF26540">
    <property type="entry name" value="GcpE_C"/>
    <property type="match status" value="1"/>
</dbReference>
<dbReference type="InterPro" id="IPR004588">
    <property type="entry name" value="IspG_bac-typ"/>
</dbReference>
<dbReference type="NCBIfam" id="TIGR00612">
    <property type="entry name" value="ispG_gcpE"/>
    <property type="match status" value="1"/>
</dbReference>
<dbReference type="EMBL" id="CP000112">
    <property type="protein sequence ID" value="ABB39004.1"/>
    <property type="molecule type" value="Genomic_DNA"/>
</dbReference>
<evidence type="ECO:0000256" key="5">
    <source>
        <dbReference type="ARBA" id="ARBA00023014"/>
    </source>
</evidence>
<keyword evidence="11" id="KW-1185">Reference proteome</keyword>
<keyword evidence="6 7" id="KW-0414">Isoprene biosynthesis</keyword>
<evidence type="ECO:0000256" key="2">
    <source>
        <dbReference type="ARBA" id="ARBA00022723"/>
    </source>
</evidence>
<evidence type="ECO:0000259" key="8">
    <source>
        <dbReference type="Pfam" id="PF04551"/>
    </source>
</evidence>
<feature type="binding site" evidence="7">
    <location>
        <position position="266"/>
    </location>
    <ligand>
        <name>[4Fe-4S] cluster</name>
        <dbReference type="ChEBI" id="CHEBI:49883"/>
    </ligand>
</feature>
<dbReference type="GO" id="GO:0141197">
    <property type="term" value="F:4-hydroxy-3-methylbut-2-enyl-diphosphate synthase activity (flavodoxin)"/>
    <property type="evidence" value="ECO:0007669"/>
    <property type="project" value="UniProtKB-EC"/>
</dbReference>
<dbReference type="STRING" id="207559.Dde_2207"/>
<comment type="pathway">
    <text evidence="7">Isoprenoid biosynthesis; isopentenyl diphosphate biosynthesis via DXP pathway; isopentenyl diphosphate from 1-deoxy-D-xylulose 5-phosphate: step 5/6.</text>
</comment>
<dbReference type="HAMAP" id="MF_00159">
    <property type="entry name" value="IspG"/>
    <property type="match status" value="1"/>
</dbReference>
<dbReference type="GO" id="GO:0051539">
    <property type="term" value="F:4 iron, 4 sulfur cluster binding"/>
    <property type="evidence" value="ECO:0007669"/>
    <property type="project" value="UniProtKB-UniRule"/>
</dbReference>
<dbReference type="PANTHER" id="PTHR30454">
    <property type="entry name" value="4-HYDROXY-3-METHYLBUT-2-EN-1-YL DIPHOSPHATE SYNTHASE"/>
    <property type="match status" value="1"/>
</dbReference>
<feature type="binding site" evidence="7">
    <location>
        <position position="269"/>
    </location>
    <ligand>
        <name>[4Fe-4S] cluster</name>
        <dbReference type="ChEBI" id="CHEBI:49883"/>
    </ligand>
</feature>
<accession>Q30Z92</accession>
<evidence type="ECO:0000256" key="4">
    <source>
        <dbReference type="ARBA" id="ARBA00023004"/>
    </source>
</evidence>
<evidence type="ECO:0000256" key="1">
    <source>
        <dbReference type="ARBA" id="ARBA00022485"/>
    </source>
</evidence>
<evidence type="ECO:0000256" key="7">
    <source>
        <dbReference type="HAMAP-Rule" id="MF_00159"/>
    </source>
</evidence>
<dbReference type="InterPro" id="IPR016425">
    <property type="entry name" value="IspG_bac"/>
</dbReference>
<dbReference type="GO" id="GO:0005506">
    <property type="term" value="F:iron ion binding"/>
    <property type="evidence" value="ECO:0007669"/>
    <property type="project" value="InterPro"/>
</dbReference>
<comment type="catalytic activity">
    <reaction evidence="7">
        <text>(2E)-4-hydroxy-3-methylbut-2-enyl diphosphate + oxidized [flavodoxin] + H2O + 2 H(+) = 2-C-methyl-D-erythritol 2,4-cyclic diphosphate + reduced [flavodoxin]</text>
        <dbReference type="Rhea" id="RHEA:43604"/>
        <dbReference type="Rhea" id="RHEA-COMP:10622"/>
        <dbReference type="Rhea" id="RHEA-COMP:10623"/>
        <dbReference type="ChEBI" id="CHEBI:15377"/>
        <dbReference type="ChEBI" id="CHEBI:15378"/>
        <dbReference type="ChEBI" id="CHEBI:57618"/>
        <dbReference type="ChEBI" id="CHEBI:58210"/>
        <dbReference type="ChEBI" id="CHEBI:58483"/>
        <dbReference type="ChEBI" id="CHEBI:128753"/>
        <dbReference type="EC" id="1.17.7.3"/>
    </reaction>
</comment>
<comment type="cofactor">
    <cofactor evidence="7">
        <name>[4Fe-4S] cluster</name>
        <dbReference type="ChEBI" id="CHEBI:49883"/>
    </cofactor>
    <text evidence="7">Binds 1 [4Fe-4S] cluster.</text>
</comment>
<feature type="domain" description="IspG TIM-barrel" evidence="8">
    <location>
        <begin position="9"/>
        <end position="248"/>
    </location>
</feature>
<evidence type="ECO:0000256" key="6">
    <source>
        <dbReference type="ARBA" id="ARBA00023229"/>
    </source>
</evidence>
<dbReference type="GO" id="GO:0016114">
    <property type="term" value="P:terpenoid biosynthetic process"/>
    <property type="evidence" value="ECO:0007669"/>
    <property type="project" value="InterPro"/>
</dbReference>
<keyword evidence="3 7" id="KW-0560">Oxidoreductase</keyword>
<keyword evidence="1 7" id="KW-0004">4Fe-4S</keyword>
<dbReference type="RefSeq" id="WP_011368098.1">
    <property type="nucleotide sequence ID" value="NC_007519.1"/>
</dbReference>
<dbReference type="InterPro" id="IPR058578">
    <property type="entry name" value="IspG_TIM"/>
</dbReference>
<protein>
    <recommendedName>
        <fullName evidence="7">4-hydroxy-3-methylbut-2-en-1-yl diphosphate synthase (flavodoxin)</fullName>
        <ecNumber evidence="7">1.17.7.3</ecNumber>
    </recommendedName>
    <alternativeName>
        <fullName evidence="7">1-hydroxy-2-methyl-2-(E)-butenyl 4-diphosphate synthase</fullName>
    </alternativeName>
</protein>
<dbReference type="AlphaFoldDB" id="Q30Z92"/>
<dbReference type="Pfam" id="PF04551">
    <property type="entry name" value="GcpE"/>
    <property type="match status" value="1"/>
</dbReference>
<keyword evidence="4 7" id="KW-0408">Iron</keyword>
<dbReference type="PANTHER" id="PTHR30454:SF0">
    <property type="entry name" value="4-HYDROXY-3-METHYLBUT-2-EN-1-YL DIPHOSPHATE SYNTHASE (FERREDOXIN), CHLOROPLASTIC"/>
    <property type="match status" value="1"/>
</dbReference>
<dbReference type="Gene3D" id="3.30.413.10">
    <property type="entry name" value="Sulfite Reductase Hemoprotein, domain 1"/>
    <property type="match status" value="1"/>
</dbReference>
<feature type="binding site" evidence="7">
    <location>
        <position position="308"/>
    </location>
    <ligand>
        <name>[4Fe-4S] cluster</name>
        <dbReference type="ChEBI" id="CHEBI:49883"/>
    </ligand>
</feature>
<dbReference type="GO" id="GO:0019288">
    <property type="term" value="P:isopentenyl diphosphate biosynthetic process, methylerythritol 4-phosphate pathway"/>
    <property type="evidence" value="ECO:0007669"/>
    <property type="project" value="UniProtKB-UniRule"/>
</dbReference>
<sequence>MTIARRKSREVTIGNVRIGGDNPVVVQSMTNTDTRDVEQTVEQINSLAEAGCEIVRVAVLNDDAAWAIRPIKDQVTVPLVADIHFDHRLAVSALEAGVDALRINPGNIGGQKNVDKVVDAAKAHGSVIRVGVNGGSLERDLVEKYCGPTPEAMVESALRHVRMLEDRNFDNIKISLKSSSVTDTVTAYRLLGQQCEYPLHIGVTEAGTMLRGSVKSSVGIGILLWQGIGDTLRVSLTEDPVAEMAVAWEILRSLGLRFRGPEIISCPTCGRTEIDLISLAGEIERRLQNETQSFKVAVMGCVVNGPGEAREADIGIAGGRDKGIIFRHGEVIRTVKGGSNLLAAFNEELDKFLAERQGR</sequence>
<dbReference type="InterPro" id="IPR045854">
    <property type="entry name" value="NO2/SO3_Rdtase_4Fe4S_sf"/>
</dbReference>
<dbReference type="PIRSF" id="PIRSF004640">
    <property type="entry name" value="IspG"/>
    <property type="match status" value="1"/>
</dbReference>
<dbReference type="FunFam" id="3.20.20.20:FF:000001">
    <property type="entry name" value="4-hydroxy-3-methylbut-2-en-1-yl diphosphate synthase (flavodoxin)"/>
    <property type="match status" value="1"/>
</dbReference>
<evidence type="ECO:0000256" key="3">
    <source>
        <dbReference type="ARBA" id="ARBA00023002"/>
    </source>
</evidence>
<comment type="similarity">
    <text evidence="7">Belongs to the IspG family.</text>
</comment>
<name>Q30Z92_OLEA2</name>
<dbReference type="Gene3D" id="3.20.20.20">
    <property type="entry name" value="Dihydropteroate synthase-like"/>
    <property type="match status" value="1"/>
</dbReference>
<dbReference type="NCBIfam" id="NF001540">
    <property type="entry name" value="PRK00366.1"/>
    <property type="match status" value="1"/>
</dbReference>